<dbReference type="RefSeq" id="WP_131408123.1">
    <property type="nucleotide sequence ID" value="NZ_SJTG01000002.1"/>
</dbReference>
<dbReference type="GO" id="GO:0006527">
    <property type="term" value="P:L-arginine catabolic process"/>
    <property type="evidence" value="ECO:0007669"/>
    <property type="project" value="TreeGrafter"/>
</dbReference>
<keyword evidence="2" id="KW-0210">Decarboxylase</keyword>
<dbReference type="InterPro" id="IPR015424">
    <property type="entry name" value="PyrdxlP-dep_Trfase"/>
</dbReference>
<gene>
    <name evidence="9" type="ORF">EZM97_15325</name>
</gene>
<evidence type="ECO:0000256" key="5">
    <source>
        <dbReference type="PIRSR" id="PIRSR009393-1"/>
    </source>
</evidence>
<dbReference type="GO" id="GO:0030170">
    <property type="term" value="F:pyridoxal phosphate binding"/>
    <property type="evidence" value="ECO:0007669"/>
    <property type="project" value="TreeGrafter"/>
</dbReference>
<dbReference type="Gene3D" id="3.90.1150.10">
    <property type="entry name" value="Aspartate Aminotransferase, domain 1"/>
    <property type="match status" value="1"/>
</dbReference>
<dbReference type="InterPro" id="IPR015421">
    <property type="entry name" value="PyrdxlP-dep_Trfase_major"/>
</dbReference>
<accession>A0A4R0YTW8</accession>
<dbReference type="InterPro" id="IPR008286">
    <property type="entry name" value="Prn/Lys/Arg_de-COase_C"/>
</dbReference>
<feature type="domain" description="Orn/Lys/Arg decarboxylase N-terminal" evidence="7">
    <location>
        <begin position="25"/>
        <end position="140"/>
    </location>
</feature>
<dbReference type="PIRSF" id="PIRSF009393">
    <property type="entry name" value="Orn_decarb"/>
    <property type="match status" value="1"/>
</dbReference>
<dbReference type="PANTHER" id="PTHR45229:SF3">
    <property type="entry name" value="BIODEGRADATIVE ARGININE DECARBOXYLASE"/>
    <property type="match status" value="1"/>
</dbReference>
<dbReference type="InterPro" id="IPR015422">
    <property type="entry name" value="PyrdxlP-dep_Trfase_small"/>
</dbReference>
<dbReference type="Pfam" id="PF03711">
    <property type="entry name" value="OKR_DC_1_C"/>
    <property type="match status" value="1"/>
</dbReference>
<feature type="domain" description="Orn/Lys/Arg decarboxylases family 1 pyridoxal-P attachment site" evidence="6">
    <location>
        <begin position="146"/>
        <end position="596"/>
    </location>
</feature>
<evidence type="ECO:0000256" key="4">
    <source>
        <dbReference type="ARBA" id="ARBA00023239"/>
    </source>
</evidence>
<dbReference type="AlphaFoldDB" id="A0A4R0YTW8"/>
<evidence type="ECO:0000256" key="3">
    <source>
        <dbReference type="ARBA" id="ARBA00022898"/>
    </source>
</evidence>
<dbReference type="Proteomes" id="UP000291822">
    <property type="component" value="Unassembled WGS sequence"/>
</dbReference>
<dbReference type="SUPFAM" id="SSF55904">
    <property type="entry name" value="Ornithine decarboxylase C-terminal domain"/>
    <property type="match status" value="1"/>
</dbReference>
<dbReference type="InterPro" id="IPR005308">
    <property type="entry name" value="OKR_de-COase_N"/>
</dbReference>
<reference evidence="9 10" key="1">
    <citation type="submission" date="2019-02" db="EMBL/GenBank/DDBJ databases">
        <title>Dyella amyloliquefaciens sp. nov., isolated from forest soil.</title>
        <authorList>
            <person name="Gao Z.-H."/>
            <person name="Qiu L.-H."/>
        </authorList>
    </citation>
    <scope>NUCLEOTIDE SEQUENCE [LARGE SCALE GENOMIC DNA]</scope>
    <source>
        <strain evidence="9 10">KACC 12747</strain>
    </source>
</reference>
<organism evidence="9 10">
    <name type="scientific">Dyella soli</name>
    <dbReference type="NCBI Taxonomy" id="522319"/>
    <lineage>
        <taxon>Bacteria</taxon>
        <taxon>Pseudomonadati</taxon>
        <taxon>Pseudomonadota</taxon>
        <taxon>Gammaproteobacteria</taxon>
        <taxon>Lysobacterales</taxon>
        <taxon>Rhodanobacteraceae</taxon>
        <taxon>Dyella</taxon>
    </lineage>
</organism>
<evidence type="ECO:0000259" key="8">
    <source>
        <dbReference type="Pfam" id="PF03711"/>
    </source>
</evidence>
<dbReference type="InterPro" id="IPR011193">
    <property type="entry name" value="Orn/lys/arg_de-COase"/>
</dbReference>
<feature type="domain" description="Orn/Lys/Arg decarboxylase C-terminal" evidence="8">
    <location>
        <begin position="622"/>
        <end position="749"/>
    </location>
</feature>
<proteinExistence type="inferred from homology"/>
<evidence type="ECO:0000259" key="7">
    <source>
        <dbReference type="Pfam" id="PF03709"/>
    </source>
</evidence>
<dbReference type="Gene3D" id="3.90.100.10">
    <property type="entry name" value="Orn/Lys/Arg decarboxylase, C-terminal domain"/>
    <property type="match status" value="1"/>
</dbReference>
<keyword evidence="3 5" id="KW-0663">Pyridoxal phosphate</keyword>
<dbReference type="Pfam" id="PF03709">
    <property type="entry name" value="OKR_DC_1_N"/>
    <property type="match status" value="1"/>
</dbReference>
<evidence type="ECO:0000313" key="10">
    <source>
        <dbReference type="Proteomes" id="UP000291822"/>
    </source>
</evidence>
<evidence type="ECO:0000313" key="9">
    <source>
        <dbReference type="EMBL" id="TCI10268.1"/>
    </source>
</evidence>
<protein>
    <submittedName>
        <fullName evidence="9">Arginine decarboxylase</fullName>
    </submittedName>
</protein>
<dbReference type="PANTHER" id="PTHR45229">
    <property type="entry name" value="CONSTITUTIVE ORNITHINE DECARBOXYLASE"/>
    <property type="match status" value="1"/>
</dbReference>
<dbReference type="Gene3D" id="3.40.640.10">
    <property type="entry name" value="Type I PLP-dependent aspartate aminotransferase-like (Major domain)"/>
    <property type="match status" value="1"/>
</dbReference>
<dbReference type="InterPro" id="IPR000310">
    <property type="entry name" value="Orn/Lys/Arg_deCO2ase_major_dom"/>
</dbReference>
<keyword evidence="10" id="KW-1185">Reference proteome</keyword>
<dbReference type="InterPro" id="IPR036633">
    <property type="entry name" value="Prn/Lys/Arg_de-COase_C_sf"/>
</dbReference>
<dbReference type="GO" id="GO:0008792">
    <property type="term" value="F:arginine decarboxylase activity"/>
    <property type="evidence" value="ECO:0007669"/>
    <property type="project" value="TreeGrafter"/>
</dbReference>
<dbReference type="CDD" id="cd00615">
    <property type="entry name" value="Orn_deC_like"/>
    <property type="match status" value="1"/>
</dbReference>
<sequence length="778" mass="86429">MSMNRPWVLYVTSDLPDEGSVYRFALQRLGTAIRERGIQVVQAITCEDGLVIARGSASYSAVAIDWDLGETAKMSEAPALAIIRAVREKSVRVPIFLFSRNARTPDLPLSVIREVREYVNLAGETPDFFAKRLQFAIDDYHAGMLPPYFKALKKLTEEGTYQWDAPGHMGGAAYLKHPAGAEFHEFFGENIMRADIGISNVELGSWLDIEGPPAESQRMAARVFGADWTFYVLAGSSASNRIVAQASIAKDDMVVIDRNCHKSLDHAMILCGARPVYFQPSRNGYGMIGLIPPKRFTKEHIRGLIADSPLSKDATSKEPVHAVVTNPTYDGLLYNVDRVTELLAASVPRVHFDEAWYAYGKFHPIYKHRYAMGVPHDMKDRPTVFSVQSTHKMLPAFSMASYIHVSNSKRGEMAWSPIKEAFMMHGTTSPFYPLIASLDIASAMMDEPSGPTLLRETLSYAVDFRAAVAAVAKRFEEEGEWFFSLFQPDRVNIKGKKVAFYDAPREVLASDPKCWTLHPGEAWHGLPDEVVADDFCMLDPSKVTILCPGTDARGKLSKQGIPGAILSKFLDARRQEIARTGDYTVLVLFSVGTTQGKWGTLLETLLAFKRLYDRNASLEEALPDLMRAYPQRYAGMTLPQLCEEMHKAMSDLNLQAMANQAGEALSEQVVTPAAAYQRLIHNDTEEVRLADLPGRVAALMIVPYPPGIPVLMPGERVDPKGGPILRFLEAVEKYGKQFPGFGREVQNVHPDANGDMWARVLVEQRAPAKAPKTVARKR</sequence>
<evidence type="ECO:0000259" key="6">
    <source>
        <dbReference type="Pfam" id="PF01276"/>
    </source>
</evidence>
<keyword evidence="4" id="KW-0456">Lyase</keyword>
<evidence type="ECO:0000256" key="2">
    <source>
        <dbReference type="ARBA" id="ARBA00022793"/>
    </source>
</evidence>
<feature type="modified residue" description="N6-(pyridoxal phosphate)lysine" evidence="5">
    <location>
        <position position="392"/>
    </location>
</feature>
<comment type="caution">
    <text evidence="9">The sequence shown here is derived from an EMBL/GenBank/DDBJ whole genome shotgun (WGS) entry which is preliminary data.</text>
</comment>
<dbReference type="Pfam" id="PF01276">
    <property type="entry name" value="OKR_DC_1"/>
    <property type="match status" value="1"/>
</dbReference>
<dbReference type="EMBL" id="SJTG01000002">
    <property type="protein sequence ID" value="TCI10268.1"/>
    <property type="molecule type" value="Genomic_DNA"/>
</dbReference>
<name>A0A4R0YTW8_9GAMM</name>
<dbReference type="SUPFAM" id="SSF53383">
    <property type="entry name" value="PLP-dependent transferases"/>
    <property type="match status" value="1"/>
</dbReference>
<dbReference type="Gene3D" id="3.40.50.2300">
    <property type="match status" value="1"/>
</dbReference>
<dbReference type="GO" id="GO:0005829">
    <property type="term" value="C:cytosol"/>
    <property type="evidence" value="ECO:0007669"/>
    <property type="project" value="TreeGrafter"/>
</dbReference>
<comment type="similarity">
    <text evidence="1">Belongs to the Orn/Lys/Arg decarboxylase class-I family.</text>
</comment>
<evidence type="ECO:0000256" key="1">
    <source>
        <dbReference type="ARBA" id="ARBA00010671"/>
    </source>
</evidence>